<feature type="compositionally biased region" description="Low complexity" evidence="1">
    <location>
        <begin position="30"/>
        <end position="46"/>
    </location>
</feature>
<accession>A0AAV7LTP2</accession>
<evidence type="ECO:0000313" key="2">
    <source>
        <dbReference type="EMBL" id="KAJ1093955.1"/>
    </source>
</evidence>
<dbReference type="AlphaFoldDB" id="A0AAV7LTP2"/>
<feature type="region of interest" description="Disordered" evidence="1">
    <location>
        <begin position="131"/>
        <end position="152"/>
    </location>
</feature>
<sequence length="152" mass="16169">MVPSEIRDHRRIVRGGVRRERKLGRGVHGGAQAAAGGSPCPGARRGVLGLGCGWTTDGRRRRQGAEAQPQDRSNPAPSRGWAGPGRGGAPRTEGSSGTYTPWSMELGEVLVRTRCVRATWVYTCSEAPLCAHQSPPDSDARTGEPQNTCTPL</sequence>
<proteinExistence type="predicted"/>
<comment type="caution">
    <text evidence="2">The sequence shown here is derived from an EMBL/GenBank/DDBJ whole genome shotgun (WGS) entry which is preliminary data.</text>
</comment>
<organism evidence="2 3">
    <name type="scientific">Pleurodeles waltl</name>
    <name type="common">Iberian ribbed newt</name>
    <dbReference type="NCBI Taxonomy" id="8319"/>
    <lineage>
        <taxon>Eukaryota</taxon>
        <taxon>Metazoa</taxon>
        <taxon>Chordata</taxon>
        <taxon>Craniata</taxon>
        <taxon>Vertebrata</taxon>
        <taxon>Euteleostomi</taxon>
        <taxon>Amphibia</taxon>
        <taxon>Batrachia</taxon>
        <taxon>Caudata</taxon>
        <taxon>Salamandroidea</taxon>
        <taxon>Salamandridae</taxon>
        <taxon>Pleurodelinae</taxon>
        <taxon>Pleurodeles</taxon>
    </lineage>
</organism>
<dbReference type="EMBL" id="JANPWB010000015">
    <property type="protein sequence ID" value="KAJ1093955.1"/>
    <property type="molecule type" value="Genomic_DNA"/>
</dbReference>
<name>A0AAV7LTP2_PLEWA</name>
<feature type="region of interest" description="Disordered" evidence="1">
    <location>
        <begin position="21"/>
        <end position="103"/>
    </location>
</feature>
<reference evidence="2" key="1">
    <citation type="journal article" date="2022" name="bioRxiv">
        <title>Sequencing and chromosome-scale assembly of the giantPleurodeles waltlgenome.</title>
        <authorList>
            <person name="Brown T."/>
            <person name="Elewa A."/>
            <person name="Iarovenko S."/>
            <person name="Subramanian E."/>
            <person name="Araus A.J."/>
            <person name="Petzold A."/>
            <person name="Susuki M."/>
            <person name="Suzuki K.-i.T."/>
            <person name="Hayashi T."/>
            <person name="Toyoda A."/>
            <person name="Oliveira C."/>
            <person name="Osipova E."/>
            <person name="Leigh N.D."/>
            <person name="Simon A."/>
            <person name="Yun M.H."/>
        </authorList>
    </citation>
    <scope>NUCLEOTIDE SEQUENCE</scope>
    <source>
        <strain evidence="2">20211129_DDA</strain>
        <tissue evidence="2">Liver</tissue>
    </source>
</reference>
<keyword evidence="3" id="KW-1185">Reference proteome</keyword>
<gene>
    <name evidence="2" type="ORF">NDU88_007041</name>
</gene>
<dbReference type="Proteomes" id="UP001066276">
    <property type="component" value="Chromosome 11"/>
</dbReference>
<protein>
    <submittedName>
        <fullName evidence="2">Uncharacterized protein</fullName>
    </submittedName>
</protein>
<evidence type="ECO:0000256" key="1">
    <source>
        <dbReference type="SAM" id="MobiDB-lite"/>
    </source>
</evidence>
<evidence type="ECO:0000313" key="3">
    <source>
        <dbReference type="Proteomes" id="UP001066276"/>
    </source>
</evidence>